<gene>
    <name evidence="1" type="primary">OSJNBa0086M15.13</name>
</gene>
<reference evidence="2" key="2">
    <citation type="journal article" date="2008" name="Nucleic Acids Res.">
        <title>The rice annotation project database (RAP-DB): 2008 update.</title>
        <authorList>
            <consortium name="The rice annotation project (RAP)"/>
        </authorList>
    </citation>
    <scope>GENOME REANNOTATION</scope>
    <source>
        <strain evidence="2">cv. Nipponbare</strain>
    </source>
</reference>
<proteinExistence type="predicted"/>
<protein>
    <submittedName>
        <fullName evidence="1">Zinc knuckle domain-like</fullName>
    </submittedName>
</protein>
<reference evidence="2" key="1">
    <citation type="journal article" date="2005" name="Nature">
        <title>The map-based sequence of the rice genome.</title>
        <authorList>
            <consortium name="International rice genome sequencing project (IRGSP)"/>
            <person name="Matsumoto T."/>
            <person name="Wu J."/>
            <person name="Kanamori H."/>
            <person name="Katayose Y."/>
            <person name="Fujisawa M."/>
            <person name="Namiki N."/>
            <person name="Mizuno H."/>
            <person name="Yamamoto K."/>
            <person name="Antonio B.A."/>
            <person name="Baba T."/>
            <person name="Sakata K."/>
            <person name="Nagamura Y."/>
            <person name="Aoki H."/>
            <person name="Arikawa K."/>
            <person name="Arita K."/>
            <person name="Bito T."/>
            <person name="Chiden Y."/>
            <person name="Fujitsuka N."/>
            <person name="Fukunaka R."/>
            <person name="Hamada M."/>
            <person name="Harada C."/>
            <person name="Hayashi A."/>
            <person name="Hijishita S."/>
            <person name="Honda M."/>
            <person name="Hosokawa S."/>
            <person name="Ichikawa Y."/>
            <person name="Idonuma A."/>
            <person name="Iijima M."/>
            <person name="Ikeda M."/>
            <person name="Ikeno M."/>
            <person name="Ito K."/>
            <person name="Ito S."/>
            <person name="Ito T."/>
            <person name="Ito Y."/>
            <person name="Ito Y."/>
            <person name="Iwabuchi A."/>
            <person name="Kamiya K."/>
            <person name="Karasawa W."/>
            <person name="Kurita K."/>
            <person name="Katagiri S."/>
            <person name="Kikuta A."/>
            <person name="Kobayashi H."/>
            <person name="Kobayashi N."/>
            <person name="Machita K."/>
            <person name="Maehara T."/>
            <person name="Masukawa M."/>
            <person name="Mizubayashi T."/>
            <person name="Mukai Y."/>
            <person name="Nagasaki H."/>
            <person name="Nagata Y."/>
            <person name="Naito S."/>
            <person name="Nakashima M."/>
            <person name="Nakama Y."/>
            <person name="Nakamichi Y."/>
            <person name="Nakamura M."/>
            <person name="Meguro A."/>
            <person name="Negishi M."/>
            <person name="Ohta I."/>
            <person name="Ohta T."/>
            <person name="Okamoto M."/>
            <person name="Ono N."/>
            <person name="Saji S."/>
            <person name="Sakaguchi M."/>
            <person name="Sakai K."/>
            <person name="Shibata M."/>
            <person name="Shimokawa T."/>
            <person name="Song J."/>
            <person name="Takazaki Y."/>
            <person name="Terasawa K."/>
            <person name="Tsugane M."/>
            <person name="Tsuji K."/>
            <person name="Ueda S."/>
            <person name="Waki K."/>
            <person name="Yamagata H."/>
            <person name="Yamamoto M."/>
            <person name="Yamamoto S."/>
            <person name="Yamane H."/>
            <person name="Yoshiki S."/>
            <person name="Yoshihara R."/>
            <person name="Yukawa K."/>
            <person name="Zhong H."/>
            <person name="Yano M."/>
            <person name="Yuan Q."/>
            <person name="Ouyang S."/>
            <person name="Liu J."/>
            <person name="Jones K.M."/>
            <person name="Gansberger K."/>
            <person name="Moffat K."/>
            <person name="Hill J."/>
            <person name="Bera J."/>
            <person name="Fadrosh D."/>
            <person name="Jin S."/>
            <person name="Johri S."/>
            <person name="Kim M."/>
            <person name="Overton L."/>
            <person name="Reardon M."/>
            <person name="Tsitrin T."/>
            <person name="Vuong H."/>
            <person name="Weaver B."/>
            <person name="Ciecko A."/>
            <person name="Tallon L."/>
            <person name="Jackson J."/>
            <person name="Pai G."/>
            <person name="Aken S.V."/>
            <person name="Utterback T."/>
            <person name="Reidmuller S."/>
            <person name="Feldblyum T."/>
            <person name="Hsiao J."/>
            <person name="Zismann V."/>
            <person name="Iobst S."/>
            <person name="de Vazeille A.R."/>
            <person name="Buell C.R."/>
            <person name="Ying K."/>
            <person name="Li Y."/>
            <person name="Lu T."/>
            <person name="Huang Y."/>
            <person name="Zhao Q."/>
            <person name="Feng Q."/>
            <person name="Zhang L."/>
            <person name="Zhu J."/>
            <person name="Weng Q."/>
            <person name="Mu J."/>
            <person name="Lu Y."/>
            <person name="Fan D."/>
            <person name="Liu Y."/>
            <person name="Guan J."/>
            <person name="Zhang Y."/>
            <person name="Yu S."/>
            <person name="Liu X."/>
            <person name="Zhang Y."/>
            <person name="Hong G."/>
            <person name="Han B."/>
            <person name="Choisne N."/>
            <person name="Demange N."/>
            <person name="Orjeda G."/>
            <person name="Samain S."/>
            <person name="Cattolico L."/>
            <person name="Pelletier E."/>
            <person name="Couloux A."/>
            <person name="Segurens B."/>
            <person name="Wincker P."/>
            <person name="D'Hont A."/>
            <person name="Scarpelli C."/>
            <person name="Weissenbach J."/>
            <person name="Salanoubat M."/>
            <person name="Quetier F."/>
            <person name="Yu Y."/>
            <person name="Kim H.R."/>
            <person name="Rambo T."/>
            <person name="Currie J."/>
            <person name="Collura K."/>
            <person name="Luo M."/>
            <person name="Yang T."/>
            <person name="Ammiraju J.S.S."/>
            <person name="Engler F."/>
            <person name="Soderlund C."/>
            <person name="Wing R.A."/>
            <person name="Palmer L.E."/>
            <person name="de la Bastide M."/>
            <person name="Spiegel L."/>
            <person name="Nascimento L."/>
            <person name="Zutavern T."/>
            <person name="O'Shaughnessy A."/>
            <person name="Dike S."/>
            <person name="Dedhia N."/>
            <person name="Preston R."/>
            <person name="Balija V."/>
            <person name="McCombie W.R."/>
            <person name="Chow T."/>
            <person name="Chen H."/>
            <person name="Chung M."/>
            <person name="Chen C."/>
            <person name="Shaw J."/>
            <person name="Wu H."/>
            <person name="Hsiao K."/>
            <person name="Chao Y."/>
            <person name="Chu M."/>
            <person name="Cheng C."/>
            <person name="Hour A."/>
            <person name="Lee P."/>
            <person name="Lin S."/>
            <person name="Lin Y."/>
            <person name="Liou J."/>
            <person name="Liu S."/>
            <person name="Hsing Y."/>
            <person name="Raghuvanshi S."/>
            <person name="Mohanty A."/>
            <person name="Bharti A.K."/>
            <person name="Gaur A."/>
            <person name="Gupta V."/>
            <person name="Kumar D."/>
            <person name="Ravi V."/>
            <person name="Vij S."/>
            <person name="Kapur A."/>
            <person name="Khurana P."/>
            <person name="Khurana P."/>
            <person name="Khurana J.P."/>
            <person name="Tyagi A.K."/>
            <person name="Gaikwad K."/>
            <person name="Singh A."/>
            <person name="Dalal V."/>
            <person name="Srivastava S."/>
            <person name="Dixit A."/>
            <person name="Pal A.K."/>
            <person name="Ghazi I.A."/>
            <person name="Yadav M."/>
            <person name="Pandit A."/>
            <person name="Bhargava A."/>
            <person name="Sureshbabu K."/>
            <person name="Batra K."/>
            <person name="Sharma T.R."/>
            <person name="Mohapatra T."/>
            <person name="Singh N.K."/>
            <person name="Messing J."/>
            <person name="Nelson A.B."/>
            <person name="Fuks G."/>
            <person name="Kavchok S."/>
            <person name="Keizer G."/>
            <person name="Linton E."/>
            <person name="Llaca V."/>
            <person name="Song R."/>
            <person name="Tanyolac B."/>
            <person name="Young S."/>
            <person name="Ho-Il K."/>
            <person name="Hahn J.H."/>
            <person name="Sangsakoo G."/>
            <person name="Vanavichit A."/>
            <person name="de Mattos Luiz.A.T."/>
            <person name="Zimmer P.D."/>
            <person name="Malone G."/>
            <person name="Dellagostin O."/>
            <person name="de Oliveira A.C."/>
            <person name="Bevan M."/>
            <person name="Bancroft I."/>
            <person name="Minx P."/>
            <person name="Cordum H."/>
            <person name="Wilson R."/>
            <person name="Cheng Z."/>
            <person name="Jin W."/>
            <person name="Jiang J."/>
            <person name="Leong S.A."/>
            <person name="Iwama H."/>
            <person name="Gojobori T."/>
            <person name="Itoh T."/>
            <person name="Niimura Y."/>
            <person name="Fujii Y."/>
            <person name="Habara T."/>
            <person name="Sakai H."/>
            <person name="Sato Y."/>
            <person name="Wilson G."/>
            <person name="Kumar K."/>
            <person name="McCouch S."/>
            <person name="Juretic N."/>
            <person name="Hoen D."/>
            <person name="Wright S."/>
            <person name="Bruskiewich R."/>
            <person name="Bureau T."/>
            <person name="Miyao A."/>
            <person name="Hirochika H."/>
            <person name="Nishikawa T."/>
            <person name="Kadowaki K."/>
            <person name="Sugiura M."/>
            <person name="Burr B."/>
            <person name="Sasaki T."/>
        </authorList>
    </citation>
    <scope>NUCLEOTIDE SEQUENCE [LARGE SCALE GENOMIC DNA]</scope>
    <source>
        <strain evidence="2">cv. Nipponbare</strain>
    </source>
</reference>
<evidence type="ECO:0000313" key="2">
    <source>
        <dbReference type="Proteomes" id="UP000000763"/>
    </source>
</evidence>
<sequence length="189" mass="19656">MAAGPPAPIPSPPAALSPFQPYINPPRASSVCFRLSPPFLLDGIELAPSLSLSAVSVELRSAFVVTPDHLPPRRRLLRLRRILGDLVHPSVSLADHRNAAVPVDPSSAAAFLRSGCLSVVAVHLGGAGAPPPVGCAGVAAFGRTVRLPRGARPSAARALGKRSFGEEVFGGVLAYTPVELSRPDKFIPN</sequence>
<dbReference type="EMBL" id="AP005494">
    <property type="protein sequence ID" value="BAD11631.1"/>
    <property type="molecule type" value="Genomic_DNA"/>
</dbReference>
<name>Q6Z0C4_ORYSJ</name>
<organism evidence="1 2">
    <name type="scientific">Oryza sativa subsp. japonica</name>
    <name type="common">Rice</name>
    <dbReference type="NCBI Taxonomy" id="39947"/>
    <lineage>
        <taxon>Eukaryota</taxon>
        <taxon>Viridiplantae</taxon>
        <taxon>Streptophyta</taxon>
        <taxon>Embryophyta</taxon>
        <taxon>Tracheophyta</taxon>
        <taxon>Spermatophyta</taxon>
        <taxon>Magnoliopsida</taxon>
        <taxon>Liliopsida</taxon>
        <taxon>Poales</taxon>
        <taxon>Poaceae</taxon>
        <taxon>BOP clade</taxon>
        <taxon>Oryzoideae</taxon>
        <taxon>Oryzeae</taxon>
        <taxon>Oryzinae</taxon>
        <taxon>Oryza</taxon>
        <taxon>Oryza sativa</taxon>
    </lineage>
</organism>
<dbReference type="AlphaFoldDB" id="Q6Z0C4"/>
<evidence type="ECO:0000313" key="1">
    <source>
        <dbReference type="EMBL" id="BAD11631.1"/>
    </source>
</evidence>
<dbReference type="Proteomes" id="UP000000763">
    <property type="component" value="Chromosome 8"/>
</dbReference>
<accession>Q6Z0C4</accession>